<reference evidence="1" key="1">
    <citation type="journal article" date="2020" name="Nature">
        <title>Giant virus diversity and host interactions through global metagenomics.</title>
        <authorList>
            <person name="Schulz F."/>
            <person name="Roux S."/>
            <person name="Paez-Espino D."/>
            <person name="Jungbluth S."/>
            <person name="Walsh D.A."/>
            <person name="Denef V.J."/>
            <person name="McMahon K.D."/>
            <person name="Konstantinidis K.T."/>
            <person name="Eloe-Fadrosh E.A."/>
            <person name="Kyrpides N.C."/>
            <person name="Woyke T."/>
        </authorList>
    </citation>
    <scope>NUCLEOTIDE SEQUENCE</scope>
    <source>
        <strain evidence="1">GVMAG-M-3300023184-16</strain>
    </source>
</reference>
<organism evidence="1">
    <name type="scientific">viral metagenome</name>
    <dbReference type="NCBI Taxonomy" id="1070528"/>
    <lineage>
        <taxon>unclassified sequences</taxon>
        <taxon>metagenomes</taxon>
        <taxon>organismal metagenomes</taxon>
    </lineage>
</organism>
<accession>A0A6C0HUF0</accession>
<sequence length="468" mass="54952">MSSFYYLIKREIEHTLSNGCDIRSKAEDNHAYSEGLLRSPDEYEVHCVSKRLFSEIDDDAGRRFAESLVDIPEVAYIGDATKVPENSGRYESSGEFLRQNTDDDVGIGRILHCSCTKQTCKTIEFNYSDLLSKLNTSNIDDSNKMFYQHVLSGIAYIHENFSLCQMNQHKYVYLEHMYNNMFTHNLREPHLNLFFRVQKIHHGFSQLARLYKYRKAHIHNICDLTTIAFPTDVLQFPTTWSSLPATWSSRSVDVWSVLQHGSLYFFNRRDLTQLLNTALGNAPYFFAEPLKCKNPYNNVFFTKADLYNMYFFIRSGGMKISSLIHEFYICEFQLGLFKIKNEHHILEYAINILVNNGDTDELHEHVIEMLETYMPKRIPHEDFPKENLVDVMRPYLVFYLYVEWISYRRKYNLRVLLQNLNIFYHTNPQYGRKIITKTPNIFGKNNKGFITNAVRPPIVFILPNSPDN</sequence>
<name>A0A6C0HUF0_9ZZZZ</name>
<evidence type="ECO:0000313" key="1">
    <source>
        <dbReference type="EMBL" id="QHT84179.1"/>
    </source>
</evidence>
<dbReference type="AlphaFoldDB" id="A0A6C0HUF0"/>
<proteinExistence type="predicted"/>
<protein>
    <submittedName>
        <fullName evidence="1">Uncharacterized protein</fullName>
    </submittedName>
</protein>
<dbReference type="EMBL" id="MN740016">
    <property type="protein sequence ID" value="QHT84179.1"/>
    <property type="molecule type" value="Genomic_DNA"/>
</dbReference>